<proteinExistence type="predicted"/>
<evidence type="ECO:0000313" key="1">
    <source>
        <dbReference type="EMBL" id="JAH79821.1"/>
    </source>
</evidence>
<dbReference type="EMBL" id="GBXM01028756">
    <property type="protein sequence ID" value="JAH79821.1"/>
    <property type="molecule type" value="Transcribed_RNA"/>
</dbReference>
<accession>A0A0E9VP79</accession>
<sequence>MSIKCSNLNIGFHYTQIPQHSSVKLSTVIQITESYLFGRMNNPQNTEKQA</sequence>
<name>A0A0E9VP79_ANGAN</name>
<reference evidence="1" key="1">
    <citation type="submission" date="2014-11" db="EMBL/GenBank/DDBJ databases">
        <authorList>
            <person name="Amaro Gonzalez C."/>
        </authorList>
    </citation>
    <scope>NUCLEOTIDE SEQUENCE</scope>
</reference>
<dbReference type="AlphaFoldDB" id="A0A0E9VP79"/>
<reference evidence="1" key="2">
    <citation type="journal article" date="2015" name="Fish Shellfish Immunol.">
        <title>Early steps in the European eel (Anguilla anguilla)-Vibrio vulnificus interaction in the gills: Role of the RtxA13 toxin.</title>
        <authorList>
            <person name="Callol A."/>
            <person name="Pajuelo D."/>
            <person name="Ebbesson L."/>
            <person name="Teles M."/>
            <person name="MacKenzie S."/>
            <person name="Amaro C."/>
        </authorList>
    </citation>
    <scope>NUCLEOTIDE SEQUENCE</scope>
</reference>
<protein>
    <submittedName>
        <fullName evidence="1">Uncharacterized protein</fullName>
    </submittedName>
</protein>
<organism evidence="1">
    <name type="scientific">Anguilla anguilla</name>
    <name type="common">European freshwater eel</name>
    <name type="synonym">Muraena anguilla</name>
    <dbReference type="NCBI Taxonomy" id="7936"/>
    <lineage>
        <taxon>Eukaryota</taxon>
        <taxon>Metazoa</taxon>
        <taxon>Chordata</taxon>
        <taxon>Craniata</taxon>
        <taxon>Vertebrata</taxon>
        <taxon>Euteleostomi</taxon>
        <taxon>Actinopterygii</taxon>
        <taxon>Neopterygii</taxon>
        <taxon>Teleostei</taxon>
        <taxon>Anguilliformes</taxon>
        <taxon>Anguillidae</taxon>
        <taxon>Anguilla</taxon>
    </lineage>
</organism>